<protein>
    <submittedName>
        <fullName evidence="5">Pectinesterase</fullName>
    </submittedName>
</protein>
<evidence type="ECO:0000259" key="4">
    <source>
        <dbReference type="Pfam" id="PF01095"/>
    </source>
</evidence>
<dbReference type="GO" id="GO:0042545">
    <property type="term" value="P:cell wall modification"/>
    <property type="evidence" value="ECO:0007669"/>
    <property type="project" value="InterPro"/>
</dbReference>
<name>R7W8S7_AEGTA</name>
<dbReference type="Gene3D" id="2.160.20.10">
    <property type="entry name" value="Single-stranded right-handed beta-helix, Pectin lyase-like"/>
    <property type="match status" value="1"/>
</dbReference>
<evidence type="ECO:0000256" key="1">
    <source>
        <dbReference type="ARBA" id="ARBA00005184"/>
    </source>
</evidence>
<dbReference type="InterPro" id="IPR012334">
    <property type="entry name" value="Pectin_lyas_fold"/>
</dbReference>
<dbReference type="SUPFAM" id="SSF51126">
    <property type="entry name" value="Pectin lyase-like"/>
    <property type="match status" value="1"/>
</dbReference>
<evidence type="ECO:0000256" key="3">
    <source>
        <dbReference type="ARBA" id="ARBA00023085"/>
    </source>
</evidence>
<keyword evidence="3" id="KW-0063">Aspartyl esterase</keyword>
<dbReference type="InterPro" id="IPR011050">
    <property type="entry name" value="Pectin_lyase_fold/virulence"/>
</dbReference>
<sequence>MANQTDKVVGTQTFLGRLRKAYSLVVFMLSYIGTMSMVDTLYYREYMNMGPDAGIGGKVRWPCNHVTMSLAEANNFTVAQ</sequence>
<comment type="pathway">
    <text evidence="1">Glycan metabolism; pectin degradation; 2-dehydro-3-deoxy-D-gluconate from pectin: step 1/5.</text>
</comment>
<dbReference type="EnsemblPlants" id="EMT15145">
    <property type="protein sequence ID" value="EMT15145"/>
    <property type="gene ID" value="F775_22838"/>
</dbReference>
<dbReference type="UniPathway" id="UPA00545">
    <property type="reaction ID" value="UER00823"/>
</dbReference>
<dbReference type="AlphaFoldDB" id="R7W8S7"/>
<dbReference type="GO" id="GO:0045490">
    <property type="term" value="P:pectin catabolic process"/>
    <property type="evidence" value="ECO:0007669"/>
    <property type="project" value="UniProtKB-UniPathway"/>
</dbReference>
<evidence type="ECO:0000256" key="2">
    <source>
        <dbReference type="ARBA" id="ARBA00022801"/>
    </source>
</evidence>
<proteinExistence type="predicted"/>
<keyword evidence="2" id="KW-0378">Hydrolase</keyword>
<dbReference type="GO" id="GO:0030599">
    <property type="term" value="F:pectinesterase activity"/>
    <property type="evidence" value="ECO:0007669"/>
    <property type="project" value="InterPro"/>
</dbReference>
<accession>R7W8S7</accession>
<dbReference type="Pfam" id="PF01095">
    <property type="entry name" value="Pectinesterase"/>
    <property type="match status" value="1"/>
</dbReference>
<organism evidence="5">
    <name type="scientific">Aegilops tauschii</name>
    <name type="common">Tausch's goatgrass</name>
    <name type="synonym">Aegilops squarrosa</name>
    <dbReference type="NCBI Taxonomy" id="37682"/>
    <lineage>
        <taxon>Eukaryota</taxon>
        <taxon>Viridiplantae</taxon>
        <taxon>Streptophyta</taxon>
        <taxon>Embryophyta</taxon>
        <taxon>Tracheophyta</taxon>
        <taxon>Spermatophyta</taxon>
        <taxon>Magnoliopsida</taxon>
        <taxon>Liliopsida</taxon>
        <taxon>Poales</taxon>
        <taxon>Poaceae</taxon>
        <taxon>BOP clade</taxon>
        <taxon>Pooideae</taxon>
        <taxon>Triticodae</taxon>
        <taxon>Triticeae</taxon>
        <taxon>Triticinae</taxon>
        <taxon>Aegilops</taxon>
    </lineage>
</organism>
<feature type="domain" description="Pectinesterase catalytic" evidence="4">
    <location>
        <begin position="8"/>
        <end position="80"/>
    </location>
</feature>
<evidence type="ECO:0000313" key="5">
    <source>
        <dbReference type="EnsemblPlants" id="EMT15145"/>
    </source>
</evidence>
<reference evidence="5" key="1">
    <citation type="submission" date="2015-06" db="UniProtKB">
        <authorList>
            <consortium name="EnsemblPlants"/>
        </authorList>
    </citation>
    <scope>IDENTIFICATION</scope>
</reference>
<dbReference type="InterPro" id="IPR000070">
    <property type="entry name" value="Pectinesterase_cat"/>
</dbReference>
<dbReference type="PANTHER" id="PTHR31707">
    <property type="entry name" value="PECTINESTERASE"/>
    <property type="match status" value="1"/>
</dbReference>